<sequence length="90" mass="10294">MVRVHVFVQGHVQGVGFRAFTARQAKSHQVNGWVRNVQDGRVELEAQGLRESVEKFLVDLEQGPALSNVREVSVEWIEPQDQESTFEVKY</sequence>
<gene>
    <name evidence="8" type="ORF">PPG34_03905</name>
</gene>
<feature type="active site" evidence="4">
    <location>
        <position position="36"/>
    </location>
</feature>
<comment type="similarity">
    <text evidence="1 6">Belongs to the acylphosphatase family.</text>
</comment>
<dbReference type="RefSeq" id="WP_313831831.1">
    <property type="nucleotide sequence ID" value="NZ_JAQOUE010000001.1"/>
</dbReference>
<evidence type="ECO:0000313" key="8">
    <source>
        <dbReference type="EMBL" id="MDT7041479.1"/>
    </source>
</evidence>
<keyword evidence="4 5" id="KW-0378">Hydrolase</keyword>
<feature type="domain" description="Acylphosphatase-like" evidence="7">
    <location>
        <begin position="3"/>
        <end position="90"/>
    </location>
</feature>
<dbReference type="SUPFAM" id="SSF54975">
    <property type="entry name" value="Acylphosphatase/BLUF domain-like"/>
    <property type="match status" value="1"/>
</dbReference>
<dbReference type="InterPro" id="IPR001792">
    <property type="entry name" value="Acylphosphatase-like_dom"/>
</dbReference>
<evidence type="ECO:0000313" key="9">
    <source>
        <dbReference type="Proteomes" id="UP001250932"/>
    </source>
</evidence>
<evidence type="ECO:0000256" key="1">
    <source>
        <dbReference type="ARBA" id="ARBA00005614"/>
    </source>
</evidence>
<dbReference type="PANTHER" id="PTHR47268:SF4">
    <property type="entry name" value="ACYLPHOSPHATASE"/>
    <property type="match status" value="1"/>
</dbReference>
<dbReference type="EC" id="3.6.1.7" evidence="2 4"/>
<dbReference type="InterPro" id="IPR020456">
    <property type="entry name" value="Acylphosphatase"/>
</dbReference>
<evidence type="ECO:0000256" key="2">
    <source>
        <dbReference type="ARBA" id="ARBA00012150"/>
    </source>
</evidence>
<feature type="active site" evidence="4">
    <location>
        <position position="18"/>
    </location>
</feature>
<dbReference type="EMBL" id="JAQOUE010000001">
    <property type="protein sequence ID" value="MDT7041479.1"/>
    <property type="molecule type" value="Genomic_DNA"/>
</dbReference>
<organism evidence="8 9">
    <name type="scientific">Candidatus Nitronereus thalassa</name>
    <dbReference type="NCBI Taxonomy" id="3020898"/>
    <lineage>
        <taxon>Bacteria</taxon>
        <taxon>Pseudomonadati</taxon>
        <taxon>Nitrospirota</taxon>
        <taxon>Nitrospiria</taxon>
        <taxon>Nitrospirales</taxon>
        <taxon>Nitrospiraceae</taxon>
        <taxon>Candidatus Nitronereus</taxon>
    </lineage>
</organism>
<proteinExistence type="inferred from homology"/>
<comment type="caution">
    <text evidence="8">The sequence shown here is derived from an EMBL/GenBank/DDBJ whole genome shotgun (WGS) entry which is preliminary data.</text>
</comment>
<evidence type="ECO:0000256" key="5">
    <source>
        <dbReference type="RuleBase" id="RU000553"/>
    </source>
</evidence>
<reference evidence="8 9" key="1">
    <citation type="journal article" date="2023" name="ISME J.">
        <title>Cultivation and genomic characterization of novel and ubiquitous marine nitrite-oxidizing bacteria from the Nitrospirales.</title>
        <authorList>
            <person name="Mueller A.J."/>
            <person name="Daebeler A."/>
            <person name="Herbold C.W."/>
            <person name="Kirkegaard R.H."/>
            <person name="Daims H."/>
        </authorList>
    </citation>
    <scope>NUCLEOTIDE SEQUENCE [LARGE SCALE GENOMIC DNA]</scope>
    <source>
        <strain evidence="8 9">EB</strain>
    </source>
</reference>
<dbReference type="Proteomes" id="UP001250932">
    <property type="component" value="Unassembled WGS sequence"/>
</dbReference>
<dbReference type="Gene3D" id="3.30.70.100">
    <property type="match status" value="1"/>
</dbReference>
<keyword evidence="9" id="KW-1185">Reference proteome</keyword>
<name>A0ABU3K4Z6_9BACT</name>
<evidence type="ECO:0000256" key="3">
    <source>
        <dbReference type="ARBA" id="ARBA00047645"/>
    </source>
</evidence>
<evidence type="ECO:0000256" key="4">
    <source>
        <dbReference type="PROSITE-ProRule" id="PRU00520"/>
    </source>
</evidence>
<dbReference type="Pfam" id="PF00708">
    <property type="entry name" value="Acylphosphatase"/>
    <property type="match status" value="1"/>
</dbReference>
<evidence type="ECO:0000259" key="7">
    <source>
        <dbReference type="PROSITE" id="PS51160"/>
    </source>
</evidence>
<dbReference type="InterPro" id="IPR017968">
    <property type="entry name" value="Acylphosphatase_CS"/>
</dbReference>
<accession>A0ABU3K4Z6</accession>
<dbReference type="PROSITE" id="PS51160">
    <property type="entry name" value="ACYLPHOSPHATASE_3"/>
    <property type="match status" value="1"/>
</dbReference>
<dbReference type="PANTHER" id="PTHR47268">
    <property type="entry name" value="ACYLPHOSPHATASE"/>
    <property type="match status" value="1"/>
</dbReference>
<dbReference type="PROSITE" id="PS00151">
    <property type="entry name" value="ACYLPHOSPHATASE_2"/>
    <property type="match status" value="1"/>
</dbReference>
<protein>
    <recommendedName>
        <fullName evidence="2 4">Acylphosphatase</fullName>
        <ecNumber evidence="2 4">3.6.1.7</ecNumber>
    </recommendedName>
</protein>
<comment type="catalytic activity">
    <reaction evidence="3 4 5">
        <text>an acyl phosphate + H2O = a carboxylate + phosphate + H(+)</text>
        <dbReference type="Rhea" id="RHEA:14965"/>
        <dbReference type="ChEBI" id="CHEBI:15377"/>
        <dbReference type="ChEBI" id="CHEBI:15378"/>
        <dbReference type="ChEBI" id="CHEBI:29067"/>
        <dbReference type="ChEBI" id="CHEBI:43474"/>
        <dbReference type="ChEBI" id="CHEBI:59918"/>
        <dbReference type="EC" id="3.6.1.7"/>
    </reaction>
</comment>
<dbReference type="InterPro" id="IPR036046">
    <property type="entry name" value="Acylphosphatase-like_dom_sf"/>
</dbReference>
<evidence type="ECO:0000256" key="6">
    <source>
        <dbReference type="RuleBase" id="RU004168"/>
    </source>
</evidence>
<dbReference type="PROSITE" id="PS00150">
    <property type="entry name" value="ACYLPHOSPHATASE_1"/>
    <property type="match status" value="1"/>
</dbReference>